<keyword evidence="2" id="KW-0805">Transcription regulation</keyword>
<dbReference type="GO" id="GO:0005634">
    <property type="term" value="C:nucleus"/>
    <property type="evidence" value="ECO:0007669"/>
    <property type="project" value="UniProtKB-SubCell"/>
</dbReference>
<feature type="transmembrane region" description="Helical" evidence="7">
    <location>
        <begin position="680"/>
        <end position="704"/>
    </location>
</feature>
<accession>A0A8T2VDS0</accession>
<evidence type="ECO:0000256" key="1">
    <source>
        <dbReference type="ARBA" id="ARBA00004123"/>
    </source>
</evidence>
<dbReference type="EMBL" id="CM035407">
    <property type="protein sequence ID" value="KAH7444106.1"/>
    <property type="molecule type" value="Genomic_DNA"/>
</dbReference>
<evidence type="ECO:0000256" key="6">
    <source>
        <dbReference type="SAM" id="MobiDB-lite"/>
    </source>
</evidence>
<feature type="domain" description="NAC" evidence="8">
    <location>
        <begin position="8"/>
        <end position="158"/>
    </location>
</feature>
<evidence type="ECO:0000259" key="8">
    <source>
        <dbReference type="PROSITE" id="PS51005"/>
    </source>
</evidence>
<dbReference type="FunFam" id="2.170.150.80:FF:000002">
    <property type="entry name" value="Nac domain-containing protein 86"/>
    <property type="match status" value="1"/>
</dbReference>
<keyword evidence="10" id="KW-1185">Reference proteome</keyword>
<proteinExistence type="predicted"/>
<dbReference type="GO" id="GO:0003677">
    <property type="term" value="F:DNA binding"/>
    <property type="evidence" value="ECO:0007669"/>
    <property type="project" value="UniProtKB-KW"/>
</dbReference>
<dbReference type="GO" id="GO:0006355">
    <property type="term" value="P:regulation of DNA-templated transcription"/>
    <property type="evidence" value="ECO:0007669"/>
    <property type="project" value="InterPro"/>
</dbReference>
<keyword evidence="5" id="KW-0539">Nucleus</keyword>
<name>A0A8T2VDS0_CERRI</name>
<comment type="caution">
    <text evidence="9">The sequence shown here is derived from an EMBL/GenBank/DDBJ whole genome shotgun (WGS) entry which is preliminary data.</text>
</comment>
<dbReference type="Proteomes" id="UP000825935">
    <property type="component" value="Chromosome 2"/>
</dbReference>
<keyword evidence="7" id="KW-1133">Transmembrane helix</keyword>
<sequence length="715" mass="79879">MTMERCILPPGFRFHPTDEELVSHYLRRKVCGRSFHFNAIGEIDLYKFEPWDLPERSIIQTRDKEWYFFIPRDRKYANGSRTNRATEKGYWKSTGKDRCVSSNSRAVGTKKTLVYYIGRAPKGKRTDWVMHEYRLNDTECERIHAQENGFVLCRIYEKGGPGPRNGEQYGAPVEDEDNDDESPIIMGEGSGSFMSKLSHGASSNITVQSPTSEEYQASRAVDISSSTLLPCNLEGQFDLFPNHGEVDMQFNIEPFLQGSPLPLSYELVQSEVGSADQREVEHKLIEELYSIVASTTSTNHKEFADASQGVCTSPLGDRHQDGENHPQDGDYLELDDLISISDSEEYRDIEKSTEKRVAAQGCSFQAPSMLDNDHKWEFQMLVDQGHEQQQTISEIELLQNDFEQSSFSTVTGGSGWRDHNHNFQQASLPIGPAGQTDIVEPANNEVWKVFEQMDQLIKNNKSVNVEDLAKFIDGSVSQPEHSSTMCLQQSEESCAVALQDGHYYDTALCFTADDLSPEGMISELQASCDHETLEMILSQATLGSNADEPAQKLAHPNGALHLEDLVTENNCSVQVEAVTLEQQRQPQSQLSLFLSWLNSLPTLPASAADLSPKGDSPQRPISLTATGVDVGSVTVSCKCVAEGISSSCVICSVGEVQDTNQKQSFKHLQQRVKPSRRLHVGYFTSAIFVAFWAVFWMLVIGGTWKIFSGISKLLW</sequence>
<dbReference type="PROSITE" id="PS51005">
    <property type="entry name" value="NAC"/>
    <property type="match status" value="1"/>
</dbReference>
<evidence type="ECO:0000256" key="4">
    <source>
        <dbReference type="ARBA" id="ARBA00023163"/>
    </source>
</evidence>
<keyword evidence="7" id="KW-0472">Membrane</keyword>
<evidence type="ECO:0000256" key="5">
    <source>
        <dbReference type="ARBA" id="ARBA00023242"/>
    </source>
</evidence>
<dbReference type="AlphaFoldDB" id="A0A8T2VDS0"/>
<dbReference type="OrthoDB" id="1919968at2759"/>
<dbReference type="Pfam" id="PF02365">
    <property type="entry name" value="NAM"/>
    <property type="match status" value="1"/>
</dbReference>
<dbReference type="InterPro" id="IPR003441">
    <property type="entry name" value="NAC-dom"/>
</dbReference>
<reference evidence="9" key="1">
    <citation type="submission" date="2021-08" db="EMBL/GenBank/DDBJ databases">
        <title>WGS assembly of Ceratopteris richardii.</title>
        <authorList>
            <person name="Marchant D.B."/>
            <person name="Chen G."/>
            <person name="Jenkins J."/>
            <person name="Shu S."/>
            <person name="Leebens-Mack J."/>
            <person name="Grimwood J."/>
            <person name="Schmutz J."/>
            <person name="Soltis P."/>
            <person name="Soltis D."/>
            <person name="Chen Z.-H."/>
        </authorList>
    </citation>
    <scope>NUCLEOTIDE SEQUENCE</scope>
    <source>
        <strain evidence="9">Whitten #5841</strain>
        <tissue evidence="9">Leaf</tissue>
    </source>
</reference>
<dbReference type="EMBL" id="CM035407">
    <property type="protein sequence ID" value="KAH7444105.1"/>
    <property type="molecule type" value="Genomic_DNA"/>
</dbReference>
<organism evidence="9 10">
    <name type="scientific">Ceratopteris richardii</name>
    <name type="common">Triangle waterfern</name>
    <dbReference type="NCBI Taxonomy" id="49495"/>
    <lineage>
        <taxon>Eukaryota</taxon>
        <taxon>Viridiplantae</taxon>
        <taxon>Streptophyta</taxon>
        <taxon>Embryophyta</taxon>
        <taxon>Tracheophyta</taxon>
        <taxon>Polypodiopsida</taxon>
        <taxon>Polypodiidae</taxon>
        <taxon>Polypodiales</taxon>
        <taxon>Pteridineae</taxon>
        <taxon>Pteridaceae</taxon>
        <taxon>Parkerioideae</taxon>
        <taxon>Ceratopteris</taxon>
    </lineage>
</organism>
<dbReference type="Gene3D" id="2.170.150.80">
    <property type="entry name" value="NAC domain"/>
    <property type="match status" value="1"/>
</dbReference>
<feature type="compositionally biased region" description="Basic and acidic residues" evidence="6">
    <location>
        <begin position="316"/>
        <end position="328"/>
    </location>
</feature>
<dbReference type="SUPFAM" id="SSF101941">
    <property type="entry name" value="NAC domain"/>
    <property type="match status" value="1"/>
</dbReference>
<comment type="subcellular location">
    <subcellularLocation>
        <location evidence="1">Nucleus</location>
    </subcellularLocation>
</comment>
<protein>
    <recommendedName>
        <fullName evidence="8">NAC domain-containing protein</fullName>
    </recommendedName>
</protein>
<evidence type="ECO:0000313" key="10">
    <source>
        <dbReference type="Proteomes" id="UP000825935"/>
    </source>
</evidence>
<dbReference type="InterPro" id="IPR036093">
    <property type="entry name" value="NAC_dom_sf"/>
</dbReference>
<evidence type="ECO:0000313" key="9">
    <source>
        <dbReference type="EMBL" id="KAH7444106.1"/>
    </source>
</evidence>
<dbReference type="PANTHER" id="PTHR31744:SF210">
    <property type="entry name" value="NAC DOMAIN-CONTAINING PROTEIN 86-LIKE"/>
    <property type="match status" value="1"/>
</dbReference>
<evidence type="ECO:0000256" key="2">
    <source>
        <dbReference type="ARBA" id="ARBA00023015"/>
    </source>
</evidence>
<keyword evidence="3" id="KW-0238">DNA-binding</keyword>
<gene>
    <name evidence="9" type="ORF">KP509_02G064600</name>
</gene>
<feature type="region of interest" description="Disordered" evidence="6">
    <location>
        <begin position="303"/>
        <end position="330"/>
    </location>
</feature>
<keyword evidence="4" id="KW-0804">Transcription</keyword>
<evidence type="ECO:0000256" key="7">
    <source>
        <dbReference type="SAM" id="Phobius"/>
    </source>
</evidence>
<evidence type="ECO:0000256" key="3">
    <source>
        <dbReference type="ARBA" id="ARBA00023125"/>
    </source>
</evidence>
<dbReference type="EMBL" id="CM035407">
    <property type="protein sequence ID" value="KAH7444100.1"/>
    <property type="molecule type" value="Genomic_DNA"/>
</dbReference>
<keyword evidence="7" id="KW-0812">Transmembrane</keyword>
<dbReference type="PANTHER" id="PTHR31744">
    <property type="entry name" value="PROTEIN CUP-SHAPED COTYLEDON 2-RELATED"/>
    <property type="match status" value="1"/>
</dbReference>